<dbReference type="OrthoDB" id="667380at2"/>
<dbReference type="EMBL" id="VNHU01000001">
    <property type="protein sequence ID" value="TYP77031.1"/>
    <property type="molecule type" value="Genomic_DNA"/>
</dbReference>
<name>A0A5S5CCD6_9FLAO</name>
<keyword evidence="2" id="KW-1185">Reference proteome</keyword>
<dbReference type="RefSeq" id="WP_148781058.1">
    <property type="nucleotide sequence ID" value="NZ_VNHU01000001.1"/>
</dbReference>
<dbReference type="AlphaFoldDB" id="A0A5S5CCD6"/>
<accession>A0A5S5CCD6</accession>
<dbReference type="Proteomes" id="UP000324376">
    <property type="component" value="Unassembled WGS sequence"/>
</dbReference>
<evidence type="ECO:0000313" key="1">
    <source>
        <dbReference type="EMBL" id="TYP77031.1"/>
    </source>
</evidence>
<comment type="caution">
    <text evidence="1">The sequence shown here is derived from an EMBL/GenBank/DDBJ whole genome shotgun (WGS) entry which is preliminary data.</text>
</comment>
<evidence type="ECO:0008006" key="3">
    <source>
        <dbReference type="Google" id="ProtNLM"/>
    </source>
</evidence>
<protein>
    <recommendedName>
        <fullName evidence="3">GreA/GreB family transcription elongation factor</fullName>
    </recommendedName>
</protein>
<sequence length="151" mass="16715">MEATNIKEELLLHCQNYVNSRRKRLTFQITDIQMALESETKSSAGDKHETGRAMLHIEREKLGVQLAEVQKLDLILLKISLTPASLIKLGSLVYTDKGLYFLSISVGKVDTKGISCFAIAANSPIGKLLIGKKNNDTIQFNGNTIVIENIL</sequence>
<organism evidence="1 2">
    <name type="scientific">Aquimarina intermedia</name>
    <dbReference type="NCBI Taxonomy" id="350814"/>
    <lineage>
        <taxon>Bacteria</taxon>
        <taxon>Pseudomonadati</taxon>
        <taxon>Bacteroidota</taxon>
        <taxon>Flavobacteriia</taxon>
        <taxon>Flavobacteriales</taxon>
        <taxon>Flavobacteriaceae</taxon>
        <taxon>Aquimarina</taxon>
    </lineage>
</organism>
<reference evidence="1 2" key="1">
    <citation type="submission" date="2019-07" db="EMBL/GenBank/DDBJ databases">
        <title>Genomic Encyclopedia of Archaeal and Bacterial Type Strains, Phase II (KMG-II): from individual species to whole genera.</title>
        <authorList>
            <person name="Goeker M."/>
        </authorList>
    </citation>
    <scope>NUCLEOTIDE SEQUENCE [LARGE SCALE GENOMIC DNA]</scope>
    <source>
        <strain evidence="1 2">DSM 17527</strain>
    </source>
</reference>
<gene>
    <name evidence="1" type="ORF">BD809_101178</name>
</gene>
<evidence type="ECO:0000313" key="2">
    <source>
        <dbReference type="Proteomes" id="UP000324376"/>
    </source>
</evidence>
<proteinExistence type="predicted"/>